<evidence type="ECO:0000256" key="1">
    <source>
        <dbReference type="SAM" id="MobiDB-lite"/>
    </source>
</evidence>
<feature type="transmembrane region" description="Helical" evidence="2">
    <location>
        <begin position="283"/>
        <end position="310"/>
    </location>
</feature>
<feature type="transmembrane region" description="Helical" evidence="2">
    <location>
        <begin position="193"/>
        <end position="211"/>
    </location>
</feature>
<name>A0A164JHT0_9NOCA</name>
<feature type="transmembrane region" description="Helical" evidence="2">
    <location>
        <begin position="156"/>
        <end position="181"/>
    </location>
</feature>
<gene>
    <name evidence="3" type="ORF">AWN90_03800</name>
</gene>
<feature type="compositionally biased region" description="Low complexity" evidence="1">
    <location>
        <begin position="379"/>
        <end position="398"/>
    </location>
</feature>
<evidence type="ECO:0008006" key="5">
    <source>
        <dbReference type="Google" id="ProtNLM"/>
    </source>
</evidence>
<dbReference type="AlphaFoldDB" id="A0A164JHT0"/>
<feature type="transmembrane region" description="Helical" evidence="2">
    <location>
        <begin position="223"/>
        <end position="246"/>
    </location>
</feature>
<dbReference type="Proteomes" id="UP000076512">
    <property type="component" value="Unassembled WGS sequence"/>
</dbReference>
<keyword evidence="2" id="KW-0812">Transmembrane</keyword>
<protein>
    <recommendedName>
        <fullName evidence="5">Conjugal transfer protein TrbL</fullName>
    </recommendedName>
</protein>
<feature type="compositionally biased region" description="Gly residues" evidence="1">
    <location>
        <begin position="327"/>
        <end position="363"/>
    </location>
</feature>
<organism evidence="3 4">
    <name type="scientific">Nocardia terpenica</name>
    <dbReference type="NCBI Taxonomy" id="455432"/>
    <lineage>
        <taxon>Bacteria</taxon>
        <taxon>Bacillati</taxon>
        <taxon>Actinomycetota</taxon>
        <taxon>Actinomycetes</taxon>
        <taxon>Mycobacteriales</taxon>
        <taxon>Nocardiaceae</taxon>
        <taxon>Nocardia</taxon>
    </lineage>
</organism>
<evidence type="ECO:0000313" key="4">
    <source>
        <dbReference type="Proteomes" id="UP000076512"/>
    </source>
</evidence>
<reference evidence="3 4" key="1">
    <citation type="submission" date="2016-04" db="EMBL/GenBank/DDBJ databases">
        <authorList>
            <person name="Evans L.H."/>
            <person name="Alamgir A."/>
            <person name="Owens N."/>
            <person name="Weber N.D."/>
            <person name="Virtaneva K."/>
            <person name="Barbian K."/>
            <person name="Babar A."/>
            <person name="Rosenke K."/>
        </authorList>
    </citation>
    <scope>NUCLEOTIDE SEQUENCE [LARGE SCALE GENOMIC DNA]</scope>
    <source>
        <strain evidence="3 4">IFM 0406</strain>
    </source>
</reference>
<dbReference type="EMBL" id="LWGR01000015">
    <property type="protein sequence ID" value="KZM70416.1"/>
    <property type="molecule type" value="Genomic_DNA"/>
</dbReference>
<feature type="transmembrane region" description="Helical" evidence="2">
    <location>
        <begin position="74"/>
        <end position="93"/>
    </location>
</feature>
<keyword evidence="4" id="KW-1185">Reference proteome</keyword>
<dbReference type="STRING" id="455432.AWN90_03800"/>
<feature type="compositionally biased region" description="Low complexity" evidence="1">
    <location>
        <begin position="407"/>
        <end position="427"/>
    </location>
</feature>
<keyword evidence="2" id="KW-1133">Transmembrane helix</keyword>
<comment type="caution">
    <text evidence="3">The sequence shown here is derived from an EMBL/GenBank/DDBJ whole genome shotgun (WGS) entry which is preliminary data.</text>
</comment>
<feature type="region of interest" description="Disordered" evidence="1">
    <location>
        <begin position="315"/>
        <end position="456"/>
    </location>
</feature>
<proteinExistence type="predicted"/>
<evidence type="ECO:0000313" key="3">
    <source>
        <dbReference type="EMBL" id="KZM70416.1"/>
    </source>
</evidence>
<feature type="transmembrane region" description="Helical" evidence="2">
    <location>
        <begin position="258"/>
        <end position="277"/>
    </location>
</feature>
<keyword evidence="2" id="KW-0472">Membrane</keyword>
<evidence type="ECO:0000256" key="2">
    <source>
        <dbReference type="SAM" id="Phobius"/>
    </source>
</evidence>
<feature type="transmembrane region" description="Helical" evidence="2">
    <location>
        <begin position="105"/>
        <end position="123"/>
    </location>
</feature>
<accession>A0A164JHT0</accession>
<sequence length="456" mass="44186">MDVCKHIEDFTKGAAGDAAGSVLRDLVDTLLRGITSLIRMGLTWWVRLPSPQLASATGEPGPILASVRSYTSGLQVVLMIAGILFAAARLAVAKRGAVAGEAQESFLIFSRAVMASMLLGAVITTGTKCGDAFSTWVIDHGAGADVRGVTDRLFDVAVLTAGGLGTGVMLVLGFLGTISALIQLVMLVVREAFLILVVAALPLSAAAAGTGPGSQAYQRMLQWALALVLWKPVGALVYAIAFSAAGVNGAGRPQDPQLLLLGMILLLSVPIVLPALMRLIAPAVAALGGGGGGAAVLAGGALGVGLGVGGRGKGFSGARKVTEGSEATGGGPTSPSAGGGGSAPTPPGGGGVRPSGGGGGGGNPPAPTGQGSGASNRPSRNGAASSGSTGGNRASGKAAAGGGAAGAAGVAGVAMAAGQAAQHGVQALNSSVEGPAPEPGTSVPDPSRPGPMEVRR</sequence>